<sequence length="833" mass="93840">MFKPLISFVFALVICQHAFAQQPPKPTSAEIFNKIQKLNFLGSVLYIAAHPDDENTRLISYMANEKKARTGYLSLTRGDGGQNLIGPELRELLGVIRTQELLEARKIDGGEQFFSRANDFGYSKVPDETLEIWNKDEVLADVVYMIRKFQPDVIINRFDARSPGTTHGHHTSSAMLSLEAFDKSNDPKIYPNQLNLVQTWQPKRVFFNTSWWFYGSKEKFDKADKSNMYSIETGVFYNSLGKSNQEIAALSRSRHQSQGFGSTGARGEDNEYLEFLKGDTPKDKSNIFEGIDTSWNRVKGGKSIGELLSKIEKNYDFKNPSASISDLVKAYAMIQSLDENHWKPIKSEEIKNTIAACAGLYLEAVADHQETTPGSIVKIKLEAINRSIVAMQLASLKTFPESITTFQATDLKNNADQNFDIEIKLPADFNYTQPYWLKEKGTVGMYRVDDQKNIGIPDIIREVKVTFNVMINGTNIPFERNVIYKYNDDVKGEVYRPFDIVPDVTTSLLDKVVIFNDNKTRTVGVKITAGKDNINGNLELDLPENWKVSPKSAAFSLTKKGEEKAVYFEITAPASADEITAKSIATVDGNRFDKELIAIKYDHISKQEVLKPAEARFIKLDIKTANEKIAYIMGVGDEVPKSLRQMGYDVAILKPEEITKDRLKDFNVVMTGIRAYNTVNALAFVQNILFEFVKEGHNMIVQYNTAGDLVTNDLAPFQLKLSRDRVTDENATVTFLEPKNPVLNFPNIITSKDFQGWKQEQGLYYPSEWDKAFTPIISSADKNESAKKSAILVAKYGKGNYIYTGLSFFRELPEGVSGAFRLMANLISVPTDK</sequence>
<dbReference type="Gene3D" id="3.40.50.10320">
    <property type="entry name" value="LmbE-like"/>
    <property type="match status" value="1"/>
</dbReference>
<name>A0A1G8WIW7_9FLAO</name>
<evidence type="ECO:0000313" key="3">
    <source>
        <dbReference type="Proteomes" id="UP000199580"/>
    </source>
</evidence>
<protein>
    <submittedName>
        <fullName evidence="2">GlcNAc-PI de-N-acetylase</fullName>
    </submittedName>
</protein>
<dbReference type="STRING" id="1128970.SAMN04487935_1841"/>
<dbReference type="SUPFAM" id="SSF102588">
    <property type="entry name" value="LmbE-like"/>
    <property type="match status" value="1"/>
</dbReference>
<feature type="signal peptide" evidence="1">
    <location>
        <begin position="1"/>
        <end position="20"/>
    </location>
</feature>
<dbReference type="AlphaFoldDB" id="A0A1G8WIW7"/>
<dbReference type="PANTHER" id="PTHR12993:SF23">
    <property type="entry name" value="N-ACETYLGLUCOSAMINYLPHOSPHATIDYLINOSITOL DEACETYLASE"/>
    <property type="match status" value="1"/>
</dbReference>
<dbReference type="OrthoDB" id="9759749at2"/>
<reference evidence="2 3" key="1">
    <citation type="submission" date="2016-10" db="EMBL/GenBank/DDBJ databases">
        <authorList>
            <person name="de Groot N.N."/>
        </authorList>
    </citation>
    <scope>NUCLEOTIDE SEQUENCE [LARGE SCALE GENOMIC DNA]</scope>
    <source>
        <strain evidence="2 3">CGMCC 1.10076</strain>
    </source>
</reference>
<dbReference type="GO" id="GO:0000225">
    <property type="term" value="F:N-acetylglucosaminylphosphatidylinositol deacetylase activity"/>
    <property type="evidence" value="ECO:0007669"/>
    <property type="project" value="TreeGrafter"/>
</dbReference>
<dbReference type="InterPro" id="IPR024078">
    <property type="entry name" value="LmbE-like_dom_sf"/>
</dbReference>
<accession>A0A1G8WIW7</accession>
<dbReference type="InterPro" id="IPR029062">
    <property type="entry name" value="Class_I_gatase-like"/>
</dbReference>
<evidence type="ECO:0000313" key="2">
    <source>
        <dbReference type="EMBL" id="SDJ78254.1"/>
    </source>
</evidence>
<dbReference type="Proteomes" id="UP000199580">
    <property type="component" value="Unassembled WGS sequence"/>
</dbReference>
<dbReference type="PANTHER" id="PTHR12993">
    <property type="entry name" value="N-ACETYLGLUCOSAMINYL-PHOSPHATIDYLINOSITOL DE-N-ACETYLASE-RELATED"/>
    <property type="match status" value="1"/>
</dbReference>
<dbReference type="SUPFAM" id="SSF52317">
    <property type="entry name" value="Class I glutamine amidotransferase-like"/>
    <property type="match status" value="1"/>
</dbReference>
<organism evidence="2 3">
    <name type="scientific">Flavobacterium noncentrifugens</name>
    <dbReference type="NCBI Taxonomy" id="1128970"/>
    <lineage>
        <taxon>Bacteria</taxon>
        <taxon>Pseudomonadati</taxon>
        <taxon>Bacteroidota</taxon>
        <taxon>Flavobacteriia</taxon>
        <taxon>Flavobacteriales</taxon>
        <taxon>Flavobacteriaceae</taxon>
        <taxon>Flavobacterium</taxon>
    </lineage>
</organism>
<evidence type="ECO:0000256" key="1">
    <source>
        <dbReference type="SAM" id="SignalP"/>
    </source>
</evidence>
<feature type="chain" id="PRO_5011501108" evidence="1">
    <location>
        <begin position="21"/>
        <end position="833"/>
    </location>
</feature>
<dbReference type="Pfam" id="PF02585">
    <property type="entry name" value="PIG-L"/>
    <property type="match status" value="1"/>
</dbReference>
<proteinExistence type="predicted"/>
<dbReference type="EMBL" id="FNEZ01000002">
    <property type="protein sequence ID" value="SDJ78254.1"/>
    <property type="molecule type" value="Genomic_DNA"/>
</dbReference>
<dbReference type="RefSeq" id="WP_139171717.1">
    <property type="nucleotide sequence ID" value="NZ_BKAI01000004.1"/>
</dbReference>
<keyword evidence="3" id="KW-1185">Reference proteome</keyword>
<gene>
    <name evidence="2" type="ORF">SAMN04487935_1841</name>
</gene>
<dbReference type="InterPro" id="IPR003737">
    <property type="entry name" value="GlcNAc_PI_deacetylase-related"/>
</dbReference>
<keyword evidence="1" id="KW-0732">Signal</keyword>